<name>A0ACB8ACY5_9AGAM</name>
<evidence type="ECO:0000313" key="2">
    <source>
        <dbReference type="Proteomes" id="UP000790377"/>
    </source>
</evidence>
<reference evidence="1" key="1">
    <citation type="journal article" date="2021" name="New Phytol.">
        <title>Evolutionary innovations through gain and loss of genes in the ectomycorrhizal Boletales.</title>
        <authorList>
            <person name="Wu G."/>
            <person name="Miyauchi S."/>
            <person name="Morin E."/>
            <person name="Kuo A."/>
            <person name="Drula E."/>
            <person name="Varga T."/>
            <person name="Kohler A."/>
            <person name="Feng B."/>
            <person name="Cao Y."/>
            <person name="Lipzen A."/>
            <person name="Daum C."/>
            <person name="Hundley H."/>
            <person name="Pangilinan J."/>
            <person name="Johnson J."/>
            <person name="Barry K."/>
            <person name="LaButti K."/>
            <person name="Ng V."/>
            <person name="Ahrendt S."/>
            <person name="Min B."/>
            <person name="Choi I.G."/>
            <person name="Park H."/>
            <person name="Plett J.M."/>
            <person name="Magnuson J."/>
            <person name="Spatafora J.W."/>
            <person name="Nagy L.G."/>
            <person name="Henrissat B."/>
            <person name="Grigoriev I.V."/>
            <person name="Yang Z.L."/>
            <person name="Xu J."/>
            <person name="Martin F.M."/>
        </authorList>
    </citation>
    <scope>NUCLEOTIDE SEQUENCE</scope>
    <source>
        <strain evidence="1">ATCC 28755</strain>
    </source>
</reference>
<proteinExistence type="predicted"/>
<keyword evidence="2" id="KW-1185">Reference proteome</keyword>
<comment type="caution">
    <text evidence="1">The sequence shown here is derived from an EMBL/GenBank/DDBJ whole genome shotgun (WGS) entry which is preliminary data.</text>
</comment>
<gene>
    <name evidence="1" type="ORF">BJ138DRAFT_1086547</name>
</gene>
<dbReference type="EMBL" id="MU267694">
    <property type="protein sequence ID" value="KAH7910975.1"/>
    <property type="molecule type" value="Genomic_DNA"/>
</dbReference>
<accession>A0ACB8ACY5</accession>
<organism evidence="1 2">
    <name type="scientific">Hygrophoropsis aurantiaca</name>
    <dbReference type="NCBI Taxonomy" id="72124"/>
    <lineage>
        <taxon>Eukaryota</taxon>
        <taxon>Fungi</taxon>
        <taxon>Dikarya</taxon>
        <taxon>Basidiomycota</taxon>
        <taxon>Agaricomycotina</taxon>
        <taxon>Agaricomycetes</taxon>
        <taxon>Agaricomycetidae</taxon>
        <taxon>Boletales</taxon>
        <taxon>Coniophorineae</taxon>
        <taxon>Hygrophoropsidaceae</taxon>
        <taxon>Hygrophoropsis</taxon>
    </lineage>
</organism>
<sequence length="564" mass="61080">MIFSYFAHRRDCDAKQTERKSRIANLNPKYDDPLTSSDTSVLSLPVSSLVAAVNTHALDPANILTAYGKQALIAHRQTNCLTEIMIADAEQRLQSRSHSHSRGPLAGMPISLKDEIGVQGFDATLGYSAFVGHPTPRDSSIVTLLRDAGAIPFVKTNVPTTLLSYECGNDVFGTTTHPYNDAYTCGGSTGGEAALIACGGSRVGVGSDVAGSVRVPAHWCGVYALKASSGRFCVSGGRASAPGQEGVPVVHSPLAKTLEDLEYFFKAVLSMEPWRYDHSVLPIPWRNVDIPADKPLKWGVLWDDGIVRPSPACERALRMVTSALEQAGHTVITLNPPSISEGYTIGAGLLMGDMGTSVSAPLRTSERLDPGIRGALHTAWLPRWVKSLFAWYTRHILADPVCASIISNSHTISVAEYWAVIAQRNNYRARWHDMWLGDGLDFVLSVPHPLPAMPHGGMKAGFNVIGYAFLWNVLDYPAGIIPVTRVDRVKDSLFARSDLDRACTDSQREFTPRNGLEAGIYGLYDADSMHGLPVGIQIVGQRLEEEKVFEGMKIVEALLNGGGS</sequence>
<protein>
    <submittedName>
        <fullName evidence="1">Amidase signature domain-containing protein</fullName>
    </submittedName>
</protein>
<evidence type="ECO:0000313" key="1">
    <source>
        <dbReference type="EMBL" id="KAH7910975.1"/>
    </source>
</evidence>
<dbReference type="Proteomes" id="UP000790377">
    <property type="component" value="Unassembled WGS sequence"/>
</dbReference>